<keyword evidence="4" id="KW-1185">Reference proteome</keyword>
<dbReference type="Proteomes" id="UP000249590">
    <property type="component" value="Unassembled WGS sequence"/>
</dbReference>
<dbReference type="InterPro" id="IPR043129">
    <property type="entry name" value="ATPase_NBD"/>
</dbReference>
<dbReference type="PANTHER" id="PTHR30005">
    <property type="entry name" value="EXOPOLYPHOSPHATASE"/>
    <property type="match status" value="1"/>
</dbReference>
<dbReference type="EMBL" id="QHHQ01000003">
    <property type="protein sequence ID" value="RAI00486.1"/>
    <property type="molecule type" value="Genomic_DNA"/>
</dbReference>
<dbReference type="Pfam" id="PF21697">
    <property type="entry name" value="Ppx_C"/>
    <property type="match status" value="1"/>
</dbReference>
<dbReference type="Gene3D" id="3.30.420.150">
    <property type="entry name" value="Exopolyphosphatase. Domain 2"/>
    <property type="match status" value="1"/>
</dbReference>
<feature type="domain" description="Ppx/GppA phosphatase N-terminal" evidence="1">
    <location>
        <begin position="33"/>
        <end position="312"/>
    </location>
</feature>
<dbReference type="PANTHER" id="PTHR30005:SF0">
    <property type="entry name" value="RETROGRADE REGULATION PROTEIN 2"/>
    <property type="match status" value="1"/>
</dbReference>
<proteinExistence type="predicted"/>
<dbReference type="GO" id="GO:0016462">
    <property type="term" value="F:pyrophosphatase activity"/>
    <property type="evidence" value="ECO:0007669"/>
    <property type="project" value="TreeGrafter"/>
</dbReference>
<dbReference type="AlphaFoldDB" id="A0A8B2NLC7"/>
<evidence type="ECO:0000313" key="4">
    <source>
        <dbReference type="Proteomes" id="UP000249590"/>
    </source>
</evidence>
<dbReference type="OrthoDB" id="3698573at2"/>
<protein>
    <submittedName>
        <fullName evidence="3">Exopolyphosphatase</fullName>
    </submittedName>
</protein>
<dbReference type="SUPFAM" id="SSF109604">
    <property type="entry name" value="HD-domain/PDEase-like"/>
    <property type="match status" value="1"/>
</dbReference>
<sequence length="507" mass="54434">MPELTRAREIPRGTRLGDGIAVIDVGSNSVRLVIYERASRAPTVLFNEKVLAALGEGLVDNGRLTEEAMGRALIAIRRFMAVVRAAEVDNVTIVATAAARVASNGAAFIRDIEAIAGVPVRVLQGVEEAQMAAAGVLCGFWRPDGVVGDLGGGSLELIDLSPKGVGEGDSYPLGTLRLRGDAKSSLARGGEIARDILARSEPLRACQGRNFYAVGGTWRSLVRLHMAVTSYPISIMHQYAVEADEMADFCDEVLKHGVDTMDKSGVISKGRRGLVPWGAVVMRALIALGRPRTIVASSLGVREGLIYEALTEEERSPDPLILAAEELAILRNRSPQQSAELVEFSRACLEAMGLDETQSDERLRVAACLMSDISWRSHPDYRADQAIAVVSNVALYGVDHHGRGFLAQVLIDRYGGPEHPQTSPGAAMLCSGKMLERAEVIAAILRVAYVLAPGIPGVLPKASIVQEEGNLILRLPADMAVFDGERPLRRMRQLARLVGLDGRIQSG</sequence>
<accession>A0A8B2NLC7</accession>
<dbReference type="CDD" id="cd24052">
    <property type="entry name" value="ASKHA_NBD_HpPPX-GppA-like"/>
    <property type="match status" value="1"/>
</dbReference>
<evidence type="ECO:0000259" key="1">
    <source>
        <dbReference type="Pfam" id="PF02541"/>
    </source>
</evidence>
<dbReference type="InterPro" id="IPR048951">
    <property type="entry name" value="Ppx_C"/>
</dbReference>
<organism evidence="3 4">
    <name type="scientific">Acuticoccus sediminis</name>
    <dbReference type="NCBI Taxonomy" id="2184697"/>
    <lineage>
        <taxon>Bacteria</taxon>
        <taxon>Pseudomonadati</taxon>
        <taxon>Pseudomonadota</taxon>
        <taxon>Alphaproteobacteria</taxon>
        <taxon>Hyphomicrobiales</taxon>
        <taxon>Amorphaceae</taxon>
        <taxon>Acuticoccus</taxon>
    </lineage>
</organism>
<dbReference type="SUPFAM" id="SSF53067">
    <property type="entry name" value="Actin-like ATPase domain"/>
    <property type="match status" value="2"/>
</dbReference>
<dbReference type="Gene3D" id="3.30.420.40">
    <property type="match status" value="1"/>
</dbReference>
<comment type="caution">
    <text evidence="3">The sequence shown here is derived from an EMBL/GenBank/DDBJ whole genome shotgun (WGS) entry which is preliminary data.</text>
</comment>
<dbReference type="InterPro" id="IPR003695">
    <property type="entry name" value="Ppx_GppA_N"/>
</dbReference>
<dbReference type="InterPro" id="IPR050273">
    <property type="entry name" value="GppA/Ppx_hydrolase"/>
</dbReference>
<evidence type="ECO:0000313" key="3">
    <source>
        <dbReference type="EMBL" id="RAI00486.1"/>
    </source>
</evidence>
<name>A0A8B2NLC7_9HYPH</name>
<dbReference type="RefSeq" id="WP_111346466.1">
    <property type="nucleotide sequence ID" value="NZ_QHHQ01000003.1"/>
</dbReference>
<evidence type="ECO:0000259" key="2">
    <source>
        <dbReference type="Pfam" id="PF21697"/>
    </source>
</evidence>
<dbReference type="Gene3D" id="1.10.3210.10">
    <property type="entry name" value="Hypothetical protein af1432"/>
    <property type="match status" value="1"/>
</dbReference>
<gene>
    <name evidence="3" type="ORF">DLJ53_14560</name>
</gene>
<feature type="domain" description="Exopolyphosphatase C-terminal" evidence="2">
    <location>
        <begin position="320"/>
        <end position="499"/>
    </location>
</feature>
<reference evidence="3 4" key="1">
    <citation type="submission" date="2018-05" db="EMBL/GenBank/DDBJ databases">
        <title>Acuticoccus sediminis sp. nov., isolated from deep-sea sediment of Indian Ocean.</title>
        <authorList>
            <person name="Liu X."/>
            <person name="Lai Q."/>
            <person name="Du Y."/>
            <person name="Sun F."/>
            <person name="Zhang X."/>
            <person name="Wang S."/>
            <person name="Shao Z."/>
        </authorList>
    </citation>
    <scope>NUCLEOTIDE SEQUENCE [LARGE SCALE GENOMIC DNA]</scope>
    <source>
        <strain evidence="3 4">PTG4-2</strain>
    </source>
</reference>
<dbReference type="Pfam" id="PF02541">
    <property type="entry name" value="Ppx-GppA"/>
    <property type="match status" value="1"/>
</dbReference>